<dbReference type="KEGG" id="marq:MARGE09_P3792"/>
<organism evidence="2 3">
    <name type="scientific">Marinagarivorans cellulosilyticus</name>
    <dbReference type="NCBI Taxonomy" id="2721545"/>
    <lineage>
        <taxon>Bacteria</taxon>
        <taxon>Pseudomonadati</taxon>
        <taxon>Pseudomonadota</taxon>
        <taxon>Gammaproteobacteria</taxon>
        <taxon>Cellvibrionales</taxon>
        <taxon>Cellvibrionaceae</taxon>
        <taxon>Marinagarivorans</taxon>
    </lineage>
</organism>
<protein>
    <submittedName>
        <fullName evidence="2">Uncharacterized protein</fullName>
    </submittedName>
</protein>
<keyword evidence="1" id="KW-0812">Transmembrane</keyword>
<evidence type="ECO:0000313" key="2">
    <source>
        <dbReference type="EMBL" id="BCD99590.1"/>
    </source>
</evidence>
<keyword evidence="1" id="KW-0472">Membrane</keyword>
<dbReference type="EMBL" id="AP023086">
    <property type="protein sequence ID" value="BCD99590.1"/>
    <property type="molecule type" value="Genomic_DNA"/>
</dbReference>
<dbReference type="AlphaFoldDB" id="A0AAN1WL53"/>
<gene>
    <name evidence="2" type="ORF">MARGE09_P3792</name>
</gene>
<dbReference type="Proteomes" id="UP001320119">
    <property type="component" value="Chromosome"/>
</dbReference>
<reference evidence="2 3" key="1">
    <citation type="journal article" date="2022" name="IScience">
        <title>An ultrasensitive nanofiber-based assay for enzymatic hydrolysis and deep-sea microbial degradation of cellulose.</title>
        <authorList>
            <person name="Tsudome M."/>
            <person name="Tachioka M."/>
            <person name="Miyazaki M."/>
            <person name="Uchimura K."/>
            <person name="Tsuda M."/>
            <person name="Takaki Y."/>
            <person name="Deguchi S."/>
        </authorList>
    </citation>
    <scope>NUCLEOTIDE SEQUENCE [LARGE SCALE GENOMIC DNA]</scope>
    <source>
        <strain evidence="2 3">GE09</strain>
    </source>
</reference>
<feature type="transmembrane region" description="Helical" evidence="1">
    <location>
        <begin position="150"/>
        <end position="169"/>
    </location>
</feature>
<feature type="transmembrane region" description="Helical" evidence="1">
    <location>
        <begin position="113"/>
        <end position="138"/>
    </location>
</feature>
<evidence type="ECO:0000256" key="1">
    <source>
        <dbReference type="SAM" id="Phobius"/>
    </source>
</evidence>
<accession>A0AAN1WL53</accession>
<feature type="transmembrane region" description="Helical" evidence="1">
    <location>
        <begin position="74"/>
        <end position="93"/>
    </location>
</feature>
<keyword evidence="3" id="KW-1185">Reference proteome</keyword>
<proteinExistence type="predicted"/>
<sequence>MKGLSNLSAAARSPFNLPRSGLVQQTAPRRRPNLRSFCGFRCTQFTTKSSPAWALVSRALGSLKYMNLARGSKSLIVLAVLSVGLFVFMLYFRAEIYGELYIAPDEPYGISDIIEFLLGCVFIVLSAVSGIVALVLFFRGANQSKILASGLIVLHASMYLSFGPLHALVANCD</sequence>
<dbReference type="RefSeq" id="WP_236984856.1">
    <property type="nucleotide sequence ID" value="NZ_AP023086.1"/>
</dbReference>
<keyword evidence="1" id="KW-1133">Transmembrane helix</keyword>
<evidence type="ECO:0000313" key="3">
    <source>
        <dbReference type="Proteomes" id="UP001320119"/>
    </source>
</evidence>
<name>A0AAN1WL53_9GAMM</name>